<keyword evidence="5" id="KW-1185">Reference proteome</keyword>
<keyword evidence="2" id="KW-0812">Transmembrane</keyword>
<feature type="domain" description="DUF6533" evidence="3">
    <location>
        <begin position="40"/>
        <end position="71"/>
    </location>
</feature>
<evidence type="ECO:0000313" key="4">
    <source>
        <dbReference type="EMBL" id="KAF6746530.1"/>
    </source>
</evidence>
<dbReference type="OrthoDB" id="3350812at2759"/>
<gene>
    <name evidence="4" type="ORF">DFP72DRAFT_1076222</name>
</gene>
<evidence type="ECO:0000259" key="3">
    <source>
        <dbReference type="Pfam" id="PF20151"/>
    </source>
</evidence>
<protein>
    <recommendedName>
        <fullName evidence="3">DUF6533 domain-containing protein</fullName>
    </recommendedName>
</protein>
<feature type="transmembrane region" description="Helical" evidence="2">
    <location>
        <begin position="61"/>
        <end position="82"/>
    </location>
</feature>
<feature type="transmembrane region" description="Helical" evidence="2">
    <location>
        <begin position="232"/>
        <end position="250"/>
    </location>
</feature>
<reference evidence="4 5" key="1">
    <citation type="submission" date="2020-07" db="EMBL/GenBank/DDBJ databases">
        <title>Comparative genomics of pyrophilous fungi reveals a link between fire events and developmental genes.</title>
        <authorList>
            <consortium name="DOE Joint Genome Institute"/>
            <person name="Steindorff A.S."/>
            <person name="Carver A."/>
            <person name="Calhoun S."/>
            <person name="Stillman K."/>
            <person name="Liu H."/>
            <person name="Lipzen A."/>
            <person name="Pangilinan J."/>
            <person name="Labutti K."/>
            <person name="Bruns T.D."/>
            <person name="Grigoriev I.V."/>
        </authorList>
    </citation>
    <scope>NUCLEOTIDE SEQUENCE [LARGE SCALE GENOMIC DNA]</scope>
    <source>
        <strain evidence="4 5">CBS 144469</strain>
    </source>
</reference>
<evidence type="ECO:0000313" key="5">
    <source>
        <dbReference type="Proteomes" id="UP000521943"/>
    </source>
</evidence>
<evidence type="ECO:0000256" key="1">
    <source>
        <dbReference type="SAM" id="MobiDB-lite"/>
    </source>
</evidence>
<name>A0A8H6HHL5_9AGAR</name>
<dbReference type="AlphaFoldDB" id="A0A8H6HHL5"/>
<feature type="transmembrane region" description="Helical" evidence="2">
    <location>
        <begin position="191"/>
        <end position="212"/>
    </location>
</feature>
<dbReference type="Pfam" id="PF20151">
    <property type="entry name" value="DUF6533"/>
    <property type="match status" value="1"/>
</dbReference>
<feature type="transmembrane region" description="Helical" evidence="2">
    <location>
        <begin position="108"/>
        <end position="125"/>
    </location>
</feature>
<organism evidence="4 5">
    <name type="scientific">Ephemerocybe angulata</name>
    <dbReference type="NCBI Taxonomy" id="980116"/>
    <lineage>
        <taxon>Eukaryota</taxon>
        <taxon>Fungi</taxon>
        <taxon>Dikarya</taxon>
        <taxon>Basidiomycota</taxon>
        <taxon>Agaricomycotina</taxon>
        <taxon>Agaricomycetes</taxon>
        <taxon>Agaricomycetidae</taxon>
        <taxon>Agaricales</taxon>
        <taxon>Agaricineae</taxon>
        <taxon>Psathyrellaceae</taxon>
        <taxon>Ephemerocybe</taxon>
    </lineage>
</organism>
<evidence type="ECO:0000256" key="2">
    <source>
        <dbReference type="SAM" id="Phobius"/>
    </source>
</evidence>
<keyword evidence="2" id="KW-0472">Membrane</keyword>
<proteinExistence type="predicted"/>
<feature type="region of interest" description="Disordered" evidence="1">
    <location>
        <begin position="300"/>
        <end position="352"/>
    </location>
</feature>
<dbReference type="Proteomes" id="UP000521943">
    <property type="component" value="Unassembled WGS sequence"/>
</dbReference>
<dbReference type="EMBL" id="JACGCI010000091">
    <property type="protein sequence ID" value="KAF6746530.1"/>
    <property type="molecule type" value="Genomic_DNA"/>
</dbReference>
<keyword evidence="2" id="KW-1133">Transmembrane helix</keyword>
<comment type="caution">
    <text evidence="4">The sequence shown here is derived from an EMBL/GenBank/DDBJ whole genome shotgun (WGS) entry which is preliminary data.</text>
</comment>
<dbReference type="InterPro" id="IPR045340">
    <property type="entry name" value="DUF6533"/>
</dbReference>
<accession>A0A8H6HHL5</accession>
<feature type="transmembrane region" description="Helical" evidence="2">
    <location>
        <begin position="132"/>
        <end position="156"/>
    </location>
</feature>
<feature type="compositionally biased region" description="Acidic residues" evidence="1">
    <location>
        <begin position="342"/>
        <end position="352"/>
    </location>
</feature>
<sequence length="352" mass="38667">MSLAPEELAEIVSHVHAYSVDEYISFGLYTACELWKCHYYTTTLAEEVSAIWSSRWRTGKVIFLLLRYAPLAWIALSSPVIFKTYPVQPLAVDVCTGFLISSDATSRTALIVSEIVVLVCLHALLGTRYRHLALIMIVYVGLTVGIYVPQFSYIVATNKAGPVDQFHQELGYACGGGTPDITDPMMHGVVVAGYVGLAKGICMFLFALAVLISRRMHHGGSLMKSIRRDSGVYIVSLALIRLGSAITNAFHLRLGFENVPGTLQRIAIPMIASRLLLNMRKTEDPGVRSVVSTILFDTPRSENSESQLEEGGEDWKGQDATGTGMPMTEYAGIGRRKADGDVNLEDKDEERV</sequence>